<dbReference type="GO" id="GO:0004595">
    <property type="term" value="F:pantetheine-phosphate adenylyltransferase activity"/>
    <property type="evidence" value="ECO:0007669"/>
    <property type="project" value="UniProtKB-UniRule"/>
</dbReference>
<comment type="similarity">
    <text evidence="9">Belongs to the bacterial CoaD family.</text>
</comment>
<dbReference type="NCBIfam" id="TIGR00125">
    <property type="entry name" value="cyt_tran_rel"/>
    <property type="match status" value="1"/>
</dbReference>
<dbReference type="GO" id="GO:0015937">
    <property type="term" value="P:coenzyme A biosynthetic process"/>
    <property type="evidence" value="ECO:0007669"/>
    <property type="project" value="UniProtKB-UniRule"/>
</dbReference>
<feature type="binding site" evidence="9">
    <location>
        <begin position="98"/>
        <end position="100"/>
    </location>
    <ligand>
        <name>ATP</name>
        <dbReference type="ChEBI" id="CHEBI:30616"/>
    </ligand>
</feature>
<evidence type="ECO:0000256" key="4">
    <source>
        <dbReference type="ARBA" id="ARBA00022741"/>
    </source>
</evidence>
<dbReference type="PANTHER" id="PTHR21342:SF1">
    <property type="entry name" value="PHOSPHOPANTETHEINE ADENYLYLTRANSFERASE"/>
    <property type="match status" value="1"/>
</dbReference>
<feature type="binding site" evidence="9">
    <location>
        <position position="19"/>
    </location>
    <ligand>
        <name>substrate</name>
    </ligand>
</feature>
<evidence type="ECO:0000256" key="5">
    <source>
        <dbReference type="ARBA" id="ARBA00022840"/>
    </source>
</evidence>
<dbReference type="GO" id="GO:0005737">
    <property type="term" value="C:cytoplasm"/>
    <property type="evidence" value="ECO:0007669"/>
    <property type="project" value="UniProtKB-SubCell"/>
</dbReference>
<keyword evidence="7 9" id="KW-0173">Coenzyme A biosynthesis</keyword>
<evidence type="ECO:0000256" key="1">
    <source>
        <dbReference type="ARBA" id="ARBA00022490"/>
    </source>
</evidence>
<keyword evidence="3 9" id="KW-0548">Nucleotidyltransferase</keyword>
<dbReference type="InterPro" id="IPR014729">
    <property type="entry name" value="Rossmann-like_a/b/a_fold"/>
</dbReference>
<feature type="site" description="Transition state stabilizer" evidence="9">
    <location>
        <position position="27"/>
    </location>
</feature>
<reference evidence="11 12" key="1">
    <citation type="submission" date="2017-11" db="EMBL/GenBank/DDBJ databases">
        <title>Streptomyces carmine sp. nov., a novel actinomycete isolated from Sophora alopecuroides in Xinjiang, China.</title>
        <authorList>
            <person name="Wang Y."/>
            <person name="Luo X."/>
            <person name="Wan C."/>
            <person name="Zhang L."/>
        </authorList>
    </citation>
    <scope>NUCLEOTIDE SEQUENCE [LARGE SCALE GENOMIC DNA]</scope>
    <source>
        <strain evidence="11 12">TRM SA0054</strain>
    </source>
</reference>
<keyword evidence="2 9" id="KW-0808">Transferase</keyword>
<evidence type="ECO:0000256" key="7">
    <source>
        <dbReference type="ARBA" id="ARBA00022993"/>
    </source>
</evidence>
<dbReference type="SUPFAM" id="SSF52374">
    <property type="entry name" value="Nucleotidylyl transferase"/>
    <property type="match status" value="1"/>
</dbReference>
<comment type="pathway">
    <text evidence="9">Cofactor biosynthesis; coenzyme A biosynthesis; CoA from (R)-pantothenate: step 4/5.</text>
</comment>
<dbReference type="Gene3D" id="3.40.50.620">
    <property type="entry name" value="HUPs"/>
    <property type="match status" value="1"/>
</dbReference>
<name>A0A2M8M511_9ACTN</name>
<feature type="binding site" evidence="9">
    <location>
        <position position="27"/>
    </location>
    <ligand>
        <name>ATP</name>
        <dbReference type="ChEBI" id="CHEBI:30616"/>
    </ligand>
</feature>
<dbReference type="HAMAP" id="MF_00151">
    <property type="entry name" value="PPAT_bact"/>
    <property type="match status" value="1"/>
</dbReference>
<keyword evidence="5 9" id="KW-0067">ATP-binding</keyword>
<comment type="catalytic activity">
    <reaction evidence="8 9">
        <text>(R)-4'-phosphopantetheine + ATP + H(+) = 3'-dephospho-CoA + diphosphate</text>
        <dbReference type="Rhea" id="RHEA:19801"/>
        <dbReference type="ChEBI" id="CHEBI:15378"/>
        <dbReference type="ChEBI" id="CHEBI:30616"/>
        <dbReference type="ChEBI" id="CHEBI:33019"/>
        <dbReference type="ChEBI" id="CHEBI:57328"/>
        <dbReference type="ChEBI" id="CHEBI:61723"/>
        <dbReference type="EC" id="2.7.7.3"/>
    </reaction>
</comment>
<dbReference type="InterPro" id="IPR004821">
    <property type="entry name" value="Cyt_trans-like"/>
</dbReference>
<feature type="binding site" evidence="9">
    <location>
        <position position="51"/>
    </location>
    <ligand>
        <name>substrate</name>
    </ligand>
</feature>
<sequence length="169" mass="18724">MTRTESEETAVRRAVCPGSFDPITNGHLDIIARAAKLYDEVYVAVMINKSKQGLFAVEERIDLIRQVTGEYGNVRVESFHGLLVDFCKQRDIPAIVKGLRAVSDFDYELQMAQMNNGLSGVETLFVPTNPTYSFLSSSLVKEVAAWGGDVSHLVPPAVLSVLRERLPRP</sequence>
<accession>A0A2M8M511</accession>
<evidence type="ECO:0000256" key="2">
    <source>
        <dbReference type="ARBA" id="ARBA00022679"/>
    </source>
</evidence>
<dbReference type="GO" id="GO:0005524">
    <property type="term" value="F:ATP binding"/>
    <property type="evidence" value="ECO:0007669"/>
    <property type="project" value="UniProtKB-KW"/>
</dbReference>
<evidence type="ECO:0000256" key="6">
    <source>
        <dbReference type="ARBA" id="ARBA00022842"/>
    </source>
</evidence>
<dbReference type="EMBL" id="PGGW01000017">
    <property type="protein sequence ID" value="PJE99301.1"/>
    <property type="molecule type" value="Genomic_DNA"/>
</dbReference>
<feature type="binding site" evidence="9">
    <location>
        <position position="108"/>
    </location>
    <ligand>
        <name>ATP</name>
        <dbReference type="ChEBI" id="CHEBI:30616"/>
    </ligand>
</feature>
<dbReference type="AlphaFoldDB" id="A0A2M8M511"/>
<comment type="function">
    <text evidence="9">Reversibly transfers an adenylyl group from ATP to 4'-phosphopantetheine, yielding dephospho-CoA (dPCoA) and pyrophosphate.</text>
</comment>
<proteinExistence type="inferred from homology"/>
<evidence type="ECO:0000259" key="10">
    <source>
        <dbReference type="Pfam" id="PF01467"/>
    </source>
</evidence>
<dbReference type="PANTHER" id="PTHR21342">
    <property type="entry name" value="PHOSPHOPANTETHEINE ADENYLYLTRANSFERASE"/>
    <property type="match status" value="1"/>
</dbReference>
<feature type="binding site" evidence="9">
    <location>
        <begin position="19"/>
        <end position="20"/>
    </location>
    <ligand>
        <name>ATP</name>
        <dbReference type="ChEBI" id="CHEBI:30616"/>
    </ligand>
</feature>
<feature type="domain" description="Cytidyltransferase-like" evidence="10">
    <location>
        <begin position="15"/>
        <end position="142"/>
    </location>
</feature>
<comment type="cofactor">
    <cofactor evidence="9">
        <name>Mg(2+)</name>
        <dbReference type="ChEBI" id="CHEBI:18420"/>
    </cofactor>
</comment>
<protein>
    <recommendedName>
        <fullName evidence="9">Phosphopantetheine adenylyltransferase</fullName>
        <ecNumber evidence="9">2.7.7.3</ecNumber>
    </recommendedName>
    <alternativeName>
        <fullName evidence="9">Dephospho-CoA pyrophosphorylase</fullName>
    </alternativeName>
    <alternativeName>
        <fullName evidence="9">Pantetheine-phosphate adenylyltransferase</fullName>
        <shortName evidence="9">PPAT</shortName>
    </alternativeName>
</protein>
<dbReference type="PRINTS" id="PR01020">
    <property type="entry name" value="LPSBIOSNTHSS"/>
</dbReference>
<keyword evidence="6 9" id="KW-0460">Magnesium</keyword>
<evidence type="ECO:0000313" key="12">
    <source>
        <dbReference type="Proteomes" id="UP000230407"/>
    </source>
</evidence>
<dbReference type="Proteomes" id="UP000230407">
    <property type="component" value="Unassembled WGS sequence"/>
</dbReference>
<dbReference type="NCBIfam" id="TIGR01510">
    <property type="entry name" value="coaD_prev_kdtB"/>
    <property type="match status" value="1"/>
</dbReference>
<dbReference type="EC" id="2.7.7.3" evidence="9"/>
<gene>
    <name evidence="9" type="primary">coaD</name>
    <name evidence="11" type="ORF">CUT44_05950</name>
</gene>
<keyword evidence="4 9" id="KW-0547">Nucleotide-binding</keyword>
<dbReference type="Pfam" id="PF01467">
    <property type="entry name" value="CTP_transf_like"/>
    <property type="match status" value="1"/>
</dbReference>
<evidence type="ECO:0000256" key="8">
    <source>
        <dbReference type="ARBA" id="ARBA00029346"/>
    </source>
</evidence>
<comment type="subunit">
    <text evidence="9">Homohexamer.</text>
</comment>
<dbReference type="InterPro" id="IPR001980">
    <property type="entry name" value="PPAT"/>
</dbReference>
<feature type="binding site" evidence="9">
    <location>
        <position position="83"/>
    </location>
    <ligand>
        <name>substrate</name>
    </ligand>
</feature>
<evidence type="ECO:0000256" key="3">
    <source>
        <dbReference type="ARBA" id="ARBA00022695"/>
    </source>
</evidence>
<dbReference type="RefSeq" id="WP_100201100.1">
    <property type="nucleotide sequence ID" value="NZ_PGGW01000017.1"/>
</dbReference>
<evidence type="ECO:0000256" key="9">
    <source>
        <dbReference type="HAMAP-Rule" id="MF_00151"/>
    </source>
</evidence>
<dbReference type="CDD" id="cd02163">
    <property type="entry name" value="PPAT"/>
    <property type="match status" value="1"/>
</dbReference>
<dbReference type="UniPathway" id="UPA00241">
    <property type="reaction ID" value="UER00355"/>
</dbReference>
<evidence type="ECO:0000313" key="11">
    <source>
        <dbReference type="EMBL" id="PJE99301.1"/>
    </source>
</evidence>
<keyword evidence="12" id="KW-1185">Reference proteome</keyword>
<comment type="caution">
    <text evidence="11">The sequence shown here is derived from an EMBL/GenBank/DDBJ whole genome shotgun (WGS) entry which is preliminary data.</text>
</comment>
<feature type="binding site" evidence="9">
    <location>
        <begin position="132"/>
        <end position="138"/>
    </location>
    <ligand>
        <name>ATP</name>
        <dbReference type="ChEBI" id="CHEBI:30616"/>
    </ligand>
</feature>
<organism evidence="11 12">
    <name type="scientific">Streptomyces carminius</name>
    <dbReference type="NCBI Taxonomy" id="2665496"/>
    <lineage>
        <taxon>Bacteria</taxon>
        <taxon>Bacillati</taxon>
        <taxon>Actinomycetota</taxon>
        <taxon>Actinomycetes</taxon>
        <taxon>Kitasatosporales</taxon>
        <taxon>Streptomycetaceae</taxon>
        <taxon>Streptomyces</taxon>
    </lineage>
</organism>
<feature type="binding site" evidence="9">
    <location>
        <position position="97"/>
    </location>
    <ligand>
        <name>substrate</name>
    </ligand>
</feature>
<keyword evidence="1 9" id="KW-0963">Cytoplasm</keyword>
<comment type="subcellular location">
    <subcellularLocation>
        <location evidence="9">Cytoplasm</location>
    </subcellularLocation>
</comment>